<dbReference type="Pfam" id="PF00629">
    <property type="entry name" value="MAM"/>
    <property type="match status" value="1"/>
</dbReference>
<dbReference type="SMART" id="SM00254">
    <property type="entry name" value="ShKT"/>
    <property type="match status" value="1"/>
</dbReference>
<comment type="caution">
    <text evidence="5">The sequence shown here is derived from an EMBL/GenBank/DDBJ whole genome shotgun (WGS) entry which is preliminary data.</text>
</comment>
<organism evidence="5 6">
    <name type="scientific">Porites evermanni</name>
    <dbReference type="NCBI Taxonomy" id="104178"/>
    <lineage>
        <taxon>Eukaryota</taxon>
        <taxon>Metazoa</taxon>
        <taxon>Cnidaria</taxon>
        <taxon>Anthozoa</taxon>
        <taxon>Hexacorallia</taxon>
        <taxon>Scleractinia</taxon>
        <taxon>Fungiina</taxon>
        <taxon>Poritidae</taxon>
        <taxon>Porites</taxon>
    </lineage>
</organism>
<sequence length="227" mass="24460">MKKNCPRKCGYCSKYPKLCADKSSHCSGWKDSGYCKQSSQWHNYMKANCAKTCDCCGGSCGGGGGGGGVCSVSGASSHVKACSFDTDTCDWHNVPFDDDTDFVVRSRSTGGPSSGAGGSGKFIVLEGNGKAQLMIPFELVLASHDSDHGKMCIRFNYYMNSGTLALYSVNNRRGSPRTKLKQMSNSGSQWKCEKVQVDVSVRWQLLFEANKNGGPIALDDISFTDNC</sequence>
<dbReference type="Gene3D" id="1.10.10.1940">
    <property type="match status" value="1"/>
</dbReference>
<dbReference type="PROSITE" id="PS50060">
    <property type="entry name" value="MAM_2"/>
    <property type="match status" value="1"/>
</dbReference>
<feature type="domain" description="ShKT" evidence="4">
    <location>
        <begin position="19"/>
        <end position="56"/>
    </location>
</feature>
<dbReference type="SMART" id="SM00137">
    <property type="entry name" value="MAM"/>
    <property type="match status" value="1"/>
</dbReference>
<evidence type="ECO:0000256" key="2">
    <source>
        <dbReference type="PROSITE-ProRule" id="PRU01005"/>
    </source>
</evidence>
<dbReference type="InterPro" id="IPR013320">
    <property type="entry name" value="ConA-like_dom_sf"/>
</dbReference>
<keyword evidence="1" id="KW-0800">Toxin</keyword>
<feature type="domain" description="ShKT" evidence="4">
    <location>
        <begin position="1"/>
        <end position="12"/>
    </location>
</feature>
<dbReference type="InterPro" id="IPR051560">
    <property type="entry name" value="MAM_domain-containing"/>
</dbReference>
<evidence type="ECO:0000259" key="3">
    <source>
        <dbReference type="PROSITE" id="PS50060"/>
    </source>
</evidence>
<dbReference type="Pfam" id="PF01549">
    <property type="entry name" value="ShK"/>
    <property type="match status" value="2"/>
</dbReference>
<evidence type="ECO:0000259" key="4">
    <source>
        <dbReference type="PROSITE" id="PS51670"/>
    </source>
</evidence>
<evidence type="ECO:0000256" key="1">
    <source>
        <dbReference type="ARBA" id="ARBA00022656"/>
    </source>
</evidence>
<proteinExistence type="predicted"/>
<evidence type="ECO:0000313" key="6">
    <source>
        <dbReference type="Proteomes" id="UP001159427"/>
    </source>
</evidence>
<evidence type="ECO:0000313" key="5">
    <source>
        <dbReference type="EMBL" id="CAH3014838.1"/>
    </source>
</evidence>
<gene>
    <name evidence="5" type="ORF">PEVE_00007505</name>
</gene>
<protein>
    <submittedName>
        <fullName evidence="5">Uncharacterized protein</fullName>
    </submittedName>
</protein>
<dbReference type="PANTHER" id="PTHR23282">
    <property type="entry name" value="APICAL ENDOSOMAL GLYCOPROTEIN PRECURSOR"/>
    <property type="match status" value="1"/>
</dbReference>
<dbReference type="PROSITE" id="PS51670">
    <property type="entry name" value="SHKT"/>
    <property type="match status" value="2"/>
</dbReference>
<dbReference type="PANTHER" id="PTHR23282:SF101">
    <property type="entry name" value="MAM DOMAIN-CONTAINING PROTEIN"/>
    <property type="match status" value="1"/>
</dbReference>
<dbReference type="InterPro" id="IPR000998">
    <property type="entry name" value="MAM_dom"/>
</dbReference>
<name>A0ABN8LIR6_9CNID</name>
<dbReference type="InterPro" id="IPR003582">
    <property type="entry name" value="ShKT_dom"/>
</dbReference>
<dbReference type="SUPFAM" id="SSF49899">
    <property type="entry name" value="Concanavalin A-like lectins/glucanases"/>
    <property type="match status" value="1"/>
</dbReference>
<dbReference type="Gene3D" id="2.60.120.200">
    <property type="match status" value="1"/>
</dbReference>
<feature type="domain" description="MAM" evidence="3">
    <location>
        <begin position="80"/>
        <end position="227"/>
    </location>
</feature>
<dbReference type="EMBL" id="CALNXI010000015">
    <property type="protein sequence ID" value="CAH3014838.1"/>
    <property type="molecule type" value="Genomic_DNA"/>
</dbReference>
<comment type="caution">
    <text evidence="2">Lacks conserved residue(s) required for the propagation of feature annotation.</text>
</comment>
<keyword evidence="6" id="KW-1185">Reference proteome</keyword>
<reference evidence="5 6" key="1">
    <citation type="submission" date="2022-05" db="EMBL/GenBank/DDBJ databases">
        <authorList>
            <consortium name="Genoscope - CEA"/>
            <person name="William W."/>
        </authorList>
    </citation>
    <scope>NUCLEOTIDE SEQUENCE [LARGE SCALE GENOMIC DNA]</scope>
</reference>
<accession>A0ABN8LIR6</accession>
<dbReference type="Proteomes" id="UP001159427">
    <property type="component" value="Unassembled WGS sequence"/>
</dbReference>